<dbReference type="PANTHER" id="PTHR43549:SF2">
    <property type="entry name" value="MULTIDRUG RESISTANCE PROTEIN NORM-RELATED"/>
    <property type="match status" value="1"/>
</dbReference>
<sequence length="502" mass="56867">MYLDDYYHKRNNFEDSSSQDSAIRNKQEKQIDIEGEEKRLGRRSPLFTLLALSIGPLASQTVQALYGVVNLYWVSKTIGDIGLEVFGAVYVVDFITLGFADYLMTSLDIRVSYLFGEKSNVAECSQLYVDFIRFSFILSLLTPAIILPISRPLIEWFGSSKEISYLCMKYLIPTTFGSFFSFLYMTSCGLIQSEGHSIIFGATQIVSLLLNMVVFCPLFLVRLKFGIWGASLATIVSQGVVGIFLFVLIFCGKFTLKPSFRMFFNKFSSQTREALKIGIASLISNYSYTLPEVMVQKYLNLSALSIGEYDTIIKVWGVIEKLYQFVGGSNDAFAIGLMPAASYAFGSRRYNRMLKLFMHANWITILISVVYSLAVIMFTEKFSSIWSKDRDFLKWCNLLIPKVFYAAALFPIQYTVPALLQGMQKMVRSSVLAVVTALLPIPLFSTILYFTDKKNPDRIMWTYTISDVFASVVCSFFIAPDIFRLIKEPLDGCKESDEQLLL</sequence>
<comment type="subcellular location">
    <subcellularLocation>
        <location evidence="1">Cell membrane</location>
        <topology evidence="1">Multi-pass membrane protein</topology>
    </subcellularLocation>
</comment>
<dbReference type="PANTHER" id="PTHR43549">
    <property type="entry name" value="MULTIDRUG RESISTANCE PROTEIN YPNP-RELATED"/>
    <property type="match status" value="1"/>
</dbReference>
<organism evidence="9 10">
    <name type="scientific">Tritrichomonas musculus</name>
    <dbReference type="NCBI Taxonomy" id="1915356"/>
    <lineage>
        <taxon>Eukaryota</taxon>
        <taxon>Metamonada</taxon>
        <taxon>Parabasalia</taxon>
        <taxon>Tritrichomonadida</taxon>
        <taxon>Tritrichomonadidae</taxon>
        <taxon>Tritrichomonas</taxon>
    </lineage>
</organism>
<feature type="transmembrane region" description="Helical" evidence="8">
    <location>
        <begin position="461"/>
        <end position="479"/>
    </location>
</feature>
<dbReference type="Proteomes" id="UP001470230">
    <property type="component" value="Unassembled WGS sequence"/>
</dbReference>
<feature type="transmembrane region" description="Helical" evidence="8">
    <location>
        <begin position="127"/>
        <end position="150"/>
    </location>
</feature>
<dbReference type="EMBL" id="JAPFFF010000023">
    <property type="protein sequence ID" value="KAK8852967.1"/>
    <property type="molecule type" value="Genomic_DNA"/>
</dbReference>
<feature type="transmembrane region" description="Helical" evidence="8">
    <location>
        <begin position="356"/>
        <end position="378"/>
    </location>
</feature>
<dbReference type="Pfam" id="PF01554">
    <property type="entry name" value="MatE"/>
    <property type="match status" value="2"/>
</dbReference>
<feature type="transmembrane region" description="Helical" evidence="8">
    <location>
        <begin position="398"/>
        <end position="419"/>
    </location>
</feature>
<comment type="caution">
    <text evidence="9">The sequence shown here is derived from an EMBL/GenBank/DDBJ whole genome shotgun (WGS) entry which is preliminary data.</text>
</comment>
<name>A0ABR2HV35_9EUKA</name>
<evidence type="ECO:0000256" key="6">
    <source>
        <dbReference type="ARBA" id="ARBA00022989"/>
    </source>
</evidence>
<keyword evidence="10" id="KW-1185">Reference proteome</keyword>
<evidence type="ECO:0000256" key="7">
    <source>
        <dbReference type="ARBA" id="ARBA00023136"/>
    </source>
</evidence>
<dbReference type="CDD" id="cd12082">
    <property type="entry name" value="MATE_like"/>
    <property type="match status" value="1"/>
</dbReference>
<keyword evidence="4" id="KW-1003">Cell membrane</keyword>
<comment type="similarity">
    <text evidence="2">Belongs to the multi antimicrobial extrusion (MATE) (TC 2.A.66.1) family.</text>
</comment>
<dbReference type="InterPro" id="IPR052031">
    <property type="entry name" value="Membrane_Transporter-Flippase"/>
</dbReference>
<evidence type="ECO:0000313" key="10">
    <source>
        <dbReference type="Proteomes" id="UP001470230"/>
    </source>
</evidence>
<feature type="transmembrane region" description="Helical" evidence="8">
    <location>
        <begin position="170"/>
        <end position="191"/>
    </location>
</feature>
<evidence type="ECO:0000256" key="5">
    <source>
        <dbReference type="ARBA" id="ARBA00022692"/>
    </source>
</evidence>
<protein>
    <recommendedName>
        <fullName evidence="11">MatE family protein</fullName>
    </recommendedName>
</protein>
<accession>A0ABR2HV35</accession>
<evidence type="ECO:0000256" key="2">
    <source>
        <dbReference type="ARBA" id="ARBA00010199"/>
    </source>
</evidence>
<feature type="transmembrane region" description="Helical" evidence="8">
    <location>
        <begin position="431"/>
        <end position="449"/>
    </location>
</feature>
<feature type="transmembrane region" description="Helical" evidence="8">
    <location>
        <begin position="227"/>
        <end position="252"/>
    </location>
</feature>
<keyword evidence="7 8" id="KW-0472">Membrane</keyword>
<reference evidence="9 10" key="1">
    <citation type="submission" date="2024-04" db="EMBL/GenBank/DDBJ databases">
        <title>Tritrichomonas musculus Genome.</title>
        <authorList>
            <person name="Alves-Ferreira E."/>
            <person name="Grigg M."/>
            <person name="Lorenzi H."/>
            <person name="Galac M."/>
        </authorList>
    </citation>
    <scope>NUCLEOTIDE SEQUENCE [LARGE SCALE GENOMIC DNA]</scope>
    <source>
        <strain evidence="9 10">EAF2021</strain>
    </source>
</reference>
<proteinExistence type="inferred from homology"/>
<gene>
    <name evidence="9" type="ORF">M9Y10_017964</name>
</gene>
<feature type="transmembrane region" description="Helical" evidence="8">
    <location>
        <begin position="198"/>
        <end position="221"/>
    </location>
</feature>
<evidence type="ECO:0000256" key="8">
    <source>
        <dbReference type="SAM" id="Phobius"/>
    </source>
</evidence>
<keyword evidence="5 8" id="KW-0812">Transmembrane</keyword>
<dbReference type="InterPro" id="IPR002528">
    <property type="entry name" value="MATE_fam"/>
</dbReference>
<keyword evidence="3" id="KW-0813">Transport</keyword>
<feature type="transmembrane region" description="Helical" evidence="8">
    <location>
        <begin position="85"/>
        <end position="107"/>
    </location>
</feature>
<evidence type="ECO:0000256" key="4">
    <source>
        <dbReference type="ARBA" id="ARBA00022475"/>
    </source>
</evidence>
<evidence type="ECO:0000256" key="1">
    <source>
        <dbReference type="ARBA" id="ARBA00004651"/>
    </source>
</evidence>
<evidence type="ECO:0000313" key="9">
    <source>
        <dbReference type="EMBL" id="KAK8852967.1"/>
    </source>
</evidence>
<feature type="transmembrane region" description="Helical" evidence="8">
    <location>
        <begin position="46"/>
        <end position="73"/>
    </location>
</feature>
<evidence type="ECO:0008006" key="11">
    <source>
        <dbReference type="Google" id="ProtNLM"/>
    </source>
</evidence>
<evidence type="ECO:0000256" key="3">
    <source>
        <dbReference type="ARBA" id="ARBA00022448"/>
    </source>
</evidence>
<keyword evidence="6 8" id="KW-1133">Transmembrane helix</keyword>